<dbReference type="EMBL" id="CP014841">
    <property type="protein sequence ID" value="AND67828.1"/>
    <property type="molecule type" value="Genomic_DNA"/>
</dbReference>
<evidence type="ECO:0000256" key="2">
    <source>
        <dbReference type="ARBA" id="ARBA00022714"/>
    </source>
</evidence>
<gene>
    <name evidence="10" type="ORF">ATSB10_03740</name>
</gene>
<evidence type="ECO:0000259" key="9">
    <source>
        <dbReference type="PROSITE" id="PS50937"/>
    </source>
</evidence>
<evidence type="ECO:0000313" key="10">
    <source>
        <dbReference type="EMBL" id="AND67828.1"/>
    </source>
</evidence>
<dbReference type="Pfam" id="PF09278">
    <property type="entry name" value="MerR-DNA-bind"/>
    <property type="match status" value="1"/>
</dbReference>
<evidence type="ECO:0000256" key="5">
    <source>
        <dbReference type="ARBA" id="ARBA00023014"/>
    </source>
</evidence>
<protein>
    <recommendedName>
        <fullName evidence="1">Redox-sensitive transcriptional activator SoxR</fullName>
    </recommendedName>
</protein>
<dbReference type="GO" id="GO:0046872">
    <property type="term" value="F:metal ion binding"/>
    <property type="evidence" value="ECO:0007669"/>
    <property type="project" value="UniProtKB-KW"/>
</dbReference>
<evidence type="ECO:0000256" key="3">
    <source>
        <dbReference type="ARBA" id="ARBA00022723"/>
    </source>
</evidence>
<dbReference type="InterPro" id="IPR047057">
    <property type="entry name" value="MerR_fam"/>
</dbReference>
<dbReference type="SMART" id="SM00422">
    <property type="entry name" value="HTH_MERR"/>
    <property type="match status" value="1"/>
</dbReference>
<dbReference type="Pfam" id="PF00376">
    <property type="entry name" value="MerR"/>
    <property type="match status" value="1"/>
</dbReference>
<dbReference type="PANTHER" id="PTHR30204">
    <property type="entry name" value="REDOX-CYCLING DRUG-SENSING TRANSCRIPTIONAL ACTIVATOR SOXR"/>
    <property type="match status" value="1"/>
</dbReference>
<keyword evidence="6" id="KW-0805">Transcription regulation</keyword>
<name>A0A160MYG0_9GAMM</name>
<dbReference type="Gene3D" id="1.10.1660.10">
    <property type="match status" value="1"/>
</dbReference>
<dbReference type="GO" id="GO:0003677">
    <property type="term" value="F:DNA binding"/>
    <property type="evidence" value="ECO:0007669"/>
    <property type="project" value="UniProtKB-KW"/>
</dbReference>
<dbReference type="Proteomes" id="UP000077255">
    <property type="component" value="Chromosome"/>
</dbReference>
<keyword evidence="7" id="KW-0238">DNA-binding</keyword>
<dbReference type="PATRIC" id="fig|445710.3.peg.371"/>
<keyword evidence="3" id="KW-0479">Metal-binding</keyword>
<proteinExistence type="predicted"/>
<feature type="domain" description="HTH merR-type" evidence="9">
    <location>
        <begin position="9"/>
        <end position="77"/>
    </location>
</feature>
<keyword evidence="8" id="KW-0804">Transcription</keyword>
<keyword evidence="5" id="KW-0411">Iron-sulfur</keyword>
<sequence length="152" mass="16655">MGKASDVPALSVGQVAARSGLSVSAIHFYETKGLIRSWRNAGNQRRYRRDVLRRLAVIRVANRTGLPLASIAAALAELPDERTPTAADWKLLSSHWRAELDERIARLTQLRDELTGCIGCGCLSLKKCPLRNAHDRLSEDGSGPRLLDADAL</sequence>
<dbReference type="InterPro" id="IPR009061">
    <property type="entry name" value="DNA-bd_dom_put_sf"/>
</dbReference>
<dbReference type="PANTHER" id="PTHR30204:SF0">
    <property type="entry name" value="REDOX-SENSITIVE TRANSCRIPTIONAL ACTIVATOR SOXR"/>
    <property type="match status" value="1"/>
</dbReference>
<evidence type="ECO:0000256" key="4">
    <source>
        <dbReference type="ARBA" id="ARBA00023004"/>
    </source>
</evidence>
<evidence type="ECO:0000256" key="1">
    <source>
        <dbReference type="ARBA" id="ARBA00014474"/>
    </source>
</evidence>
<organism evidence="10 11">
    <name type="scientific">Dyella thiooxydans</name>
    <dbReference type="NCBI Taxonomy" id="445710"/>
    <lineage>
        <taxon>Bacteria</taxon>
        <taxon>Pseudomonadati</taxon>
        <taxon>Pseudomonadota</taxon>
        <taxon>Gammaproteobacteria</taxon>
        <taxon>Lysobacterales</taxon>
        <taxon>Rhodanobacteraceae</taxon>
        <taxon>Dyella</taxon>
    </lineage>
</organism>
<keyword evidence="4" id="KW-0408">Iron</keyword>
<dbReference type="PROSITE" id="PS00552">
    <property type="entry name" value="HTH_MERR_1"/>
    <property type="match status" value="1"/>
</dbReference>
<evidence type="ECO:0000256" key="6">
    <source>
        <dbReference type="ARBA" id="ARBA00023015"/>
    </source>
</evidence>
<dbReference type="AlphaFoldDB" id="A0A160MYG0"/>
<dbReference type="GO" id="GO:0006979">
    <property type="term" value="P:response to oxidative stress"/>
    <property type="evidence" value="ECO:0007669"/>
    <property type="project" value="InterPro"/>
</dbReference>
<keyword evidence="11" id="KW-1185">Reference proteome</keyword>
<dbReference type="PROSITE" id="PS50937">
    <property type="entry name" value="HTH_MERR_2"/>
    <property type="match status" value="1"/>
</dbReference>
<dbReference type="KEGG" id="dtx:ATSB10_03740"/>
<dbReference type="NCBIfam" id="TIGR01950">
    <property type="entry name" value="SoxR"/>
    <property type="match status" value="1"/>
</dbReference>
<reference evidence="10 11" key="1">
    <citation type="submission" date="2016-02" db="EMBL/GenBank/DDBJ databases">
        <title>Complete genome sequencing and analysis of ATSB10, Dyella thiooxydans isolated from rhizosphere soil of sunflower (Helianthus annuus L.).</title>
        <authorList>
            <person name="Lee Y."/>
            <person name="Hwangbo K."/>
            <person name="Chung H."/>
            <person name="Yoo J."/>
            <person name="Kim K.Y."/>
            <person name="Sa T.M."/>
            <person name="Um Y."/>
            <person name="Madhaiyan M."/>
        </authorList>
    </citation>
    <scope>NUCLEOTIDE SEQUENCE [LARGE SCALE GENOMIC DNA]</scope>
    <source>
        <strain evidence="10 11">ATSB10</strain>
    </source>
</reference>
<evidence type="ECO:0000256" key="8">
    <source>
        <dbReference type="ARBA" id="ARBA00023163"/>
    </source>
</evidence>
<dbReference type="OrthoDB" id="9802944at2"/>
<dbReference type="InterPro" id="IPR000551">
    <property type="entry name" value="MerR-type_HTH_dom"/>
</dbReference>
<dbReference type="PRINTS" id="PR00040">
    <property type="entry name" value="HTHMERR"/>
</dbReference>
<accession>A0A160MYG0</accession>
<dbReference type="GO" id="GO:0003700">
    <property type="term" value="F:DNA-binding transcription factor activity"/>
    <property type="evidence" value="ECO:0007669"/>
    <property type="project" value="InterPro"/>
</dbReference>
<dbReference type="GO" id="GO:0051537">
    <property type="term" value="F:2 iron, 2 sulfur cluster binding"/>
    <property type="evidence" value="ECO:0007669"/>
    <property type="project" value="UniProtKB-KW"/>
</dbReference>
<dbReference type="STRING" id="445710.ATSB10_03740"/>
<keyword evidence="2" id="KW-0001">2Fe-2S</keyword>
<evidence type="ECO:0000313" key="11">
    <source>
        <dbReference type="Proteomes" id="UP000077255"/>
    </source>
</evidence>
<evidence type="ECO:0000256" key="7">
    <source>
        <dbReference type="ARBA" id="ARBA00023125"/>
    </source>
</evidence>
<dbReference type="CDD" id="cd01110">
    <property type="entry name" value="HTH_SoxR"/>
    <property type="match status" value="1"/>
</dbReference>
<dbReference type="SUPFAM" id="SSF46955">
    <property type="entry name" value="Putative DNA-binding domain"/>
    <property type="match status" value="1"/>
</dbReference>
<dbReference type="RefSeq" id="WP_063670155.1">
    <property type="nucleotide sequence ID" value="NZ_CP014841.1"/>
</dbReference>
<dbReference type="InterPro" id="IPR010211">
    <property type="entry name" value="Redox-sen_tscrpt-act_SoxR"/>
</dbReference>
<dbReference type="InterPro" id="IPR015358">
    <property type="entry name" value="Tscrpt_reg_MerR_DNA-bd"/>
</dbReference>